<dbReference type="InterPro" id="IPR045121">
    <property type="entry name" value="CoAse"/>
</dbReference>
<evidence type="ECO:0000313" key="8">
    <source>
        <dbReference type="EMBL" id="AUM75676.1"/>
    </source>
</evidence>
<dbReference type="CDD" id="cd03426">
    <property type="entry name" value="NUDIX_CoAse_Nudt7"/>
    <property type="match status" value="1"/>
</dbReference>
<evidence type="ECO:0000256" key="3">
    <source>
        <dbReference type="ARBA" id="ARBA00022723"/>
    </source>
</evidence>
<proteinExistence type="predicted"/>
<keyword evidence="6" id="KW-0464">Manganese</keyword>
<evidence type="ECO:0000313" key="9">
    <source>
        <dbReference type="Proteomes" id="UP000234882"/>
    </source>
</evidence>
<accession>A0A2K9MKS8</accession>
<dbReference type="KEGG" id="paru:CYR75_11340"/>
<keyword evidence="3" id="KW-0479">Metal-binding</keyword>
<dbReference type="RefSeq" id="WP_101501014.1">
    <property type="nucleotide sequence ID" value="NZ_CP025583.1"/>
</dbReference>
<comment type="cofactor">
    <cofactor evidence="1">
        <name>Mn(2+)</name>
        <dbReference type="ChEBI" id="CHEBI:29035"/>
    </cofactor>
</comment>
<name>A0A2K9MKS8_9RHOB</name>
<dbReference type="PROSITE" id="PS51462">
    <property type="entry name" value="NUDIX"/>
    <property type="match status" value="1"/>
</dbReference>
<comment type="cofactor">
    <cofactor evidence="2">
        <name>Mg(2+)</name>
        <dbReference type="ChEBI" id="CHEBI:18420"/>
    </cofactor>
</comment>
<dbReference type="Gene3D" id="3.90.79.10">
    <property type="entry name" value="Nucleoside Triphosphate Pyrophosphohydrolase"/>
    <property type="match status" value="1"/>
</dbReference>
<gene>
    <name evidence="8" type="ORF">CYR75_11340</name>
</gene>
<evidence type="ECO:0000256" key="4">
    <source>
        <dbReference type="ARBA" id="ARBA00022801"/>
    </source>
</evidence>
<evidence type="ECO:0000256" key="1">
    <source>
        <dbReference type="ARBA" id="ARBA00001936"/>
    </source>
</evidence>
<dbReference type="InterPro" id="IPR015797">
    <property type="entry name" value="NUDIX_hydrolase-like_dom_sf"/>
</dbReference>
<keyword evidence="5" id="KW-0460">Magnesium</keyword>
<organism evidence="8 9">
    <name type="scientific">Paracoccus jeotgali</name>
    <dbReference type="NCBI Taxonomy" id="2065379"/>
    <lineage>
        <taxon>Bacteria</taxon>
        <taxon>Pseudomonadati</taxon>
        <taxon>Pseudomonadota</taxon>
        <taxon>Alphaproteobacteria</taxon>
        <taxon>Rhodobacterales</taxon>
        <taxon>Paracoccaceae</taxon>
        <taxon>Paracoccus</taxon>
    </lineage>
</organism>
<evidence type="ECO:0000256" key="6">
    <source>
        <dbReference type="ARBA" id="ARBA00023211"/>
    </source>
</evidence>
<evidence type="ECO:0000256" key="2">
    <source>
        <dbReference type="ARBA" id="ARBA00001946"/>
    </source>
</evidence>
<feature type="domain" description="Nudix hydrolase" evidence="7">
    <location>
        <begin position="45"/>
        <end position="180"/>
    </location>
</feature>
<dbReference type="PANTHER" id="PTHR12992:SF11">
    <property type="entry name" value="MITOCHONDRIAL COENZYME A DIPHOSPHATASE NUDT8"/>
    <property type="match status" value="1"/>
</dbReference>
<protein>
    <submittedName>
        <fullName evidence="8">CoA pyrophosphatase</fullName>
    </submittedName>
</protein>
<keyword evidence="9" id="KW-1185">Reference proteome</keyword>
<dbReference type="AlphaFoldDB" id="A0A2K9MKS8"/>
<sequence length="206" mass="22587">MPALSSRPALSGEAFADRLRAAVAHTTPPSSDYDPERDRDLYQPPLRDAGVLAAFHEDDGRLFLTKRAATMRHHPGQIALPGGKVDPGDPDVTAAALREAHEEIGLHADQVEVIGTLPVHHTVTRFRITPLIAIIRGPFTPLPEPGEVAEVFTLPFAHVTDAANYRLERRDWQGTPRAYPVAPLGPYYLWGATARILMGLAERLRS</sequence>
<reference evidence="9" key="1">
    <citation type="submission" date="2017-12" db="EMBL/GenBank/DDBJ databases">
        <title>Genomic analysis of Paracoccus sp. CBA4604.</title>
        <authorList>
            <person name="Roh S.W."/>
            <person name="Kim J.Y."/>
            <person name="Kim J.S."/>
        </authorList>
    </citation>
    <scope>NUCLEOTIDE SEQUENCE [LARGE SCALE GENOMIC DNA]</scope>
    <source>
        <strain evidence="9">CBA4604</strain>
    </source>
</reference>
<dbReference type="GO" id="GO:0046872">
    <property type="term" value="F:metal ion binding"/>
    <property type="evidence" value="ECO:0007669"/>
    <property type="project" value="UniProtKB-KW"/>
</dbReference>
<dbReference type="EMBL" id="CP025583">
    <property type="protein sequence ID" value="AUM75676.1"/>
    <property type="molecule type" value="Genomic_DNA"/>
</dbReference>
<dbReference type="SUPFAM" id="SSF55811">
    <property type="entry name" value="Nudix"/>
    <property type="match status" value="1"/>
</dbReference>
<evidence type="ECO:0000259" key="7">
    <source>
        <dbReference type="PROSITE" id="PS51462"/>
    </source>
</evidence>
<dbReference type="Proteomes" id="UP000234882">
    <property type="component" value="Chromosome"/>
</dbReference>
<keyword evidence="4" id="KW-0378">Hydrolase</keyword>
<dbReference type="OrthoDB" id="9802805at2"/>
<dbReference type="Pfam" id="PF00293">
    <property type="entry name" value="NUDIX"/>
    <property type="match status" value="1"/>
</dbReference>
<dbReference type="PANTHER" id="PTHR12992">
    <property type="entry name" value="NUDIX HYDROLASE"/>
    <property type="match status" value="1"/>
</dbReference>
<evidence type="ECO:0000256" key="5">
    <source>
        <dbReference type="ARBA" id="ARBA00022842"/>
    </source>
</evidence>
<dbReference type="InterPro" id="IPR000086">
    <property type="entry name" value="NUDIX_hydrolase_dom"/>
</dbReference>
<dbReference type="GO" id="GO:0010945">
    <property type="term" value="F:coenzyme A diphosphatase activity"/>
    <property type="evidence" value="ECO:0007669"/>
    <property type="project" value="InterPro"/>
</dbReference>